<keyword evidence="5" id="KW-0479">Metal-binding</keyword>
<feature type="binding site" evidence="4">
    <location>
        <position position="49"/>
    </location>
    <ligand>
        <name>substrate</name>
    </ligand>
</feature>
<dbReference type="PANTHER" id="PTHR23407">
    <property type="entry name" value="ATPASE INHIBITOR/5-FORMYLTETRAHYDROFOLATE CYCLO-LIGASE"/>
    <property type="match status" value="1"/>
</dbReference>
<keyword evidence="7" id="KW-1185">Reference proteome</keyword>
<dbReference type="EC" id="6.3.3.2" evidence="5"/>
<dbReference type="PATRIC" id="fig|1348657.5.peg.128"/>
<reference evidence="6 7" key="1">
    <citation type="submission" date="2013-06" db="EMBL/GenBank/DDBJ databases">
        <title>Draft genome sequence of Thauera terpenica.</title>
        <authorList>
            <person name="Liu B."/>
            <person name="Frostegard A.H."/>
            <person name="Shapleigh J.P."/>
        </authorList>
    </citation>
    <scope>NUCLEOTIDE SEQUENCE [LARGE SCALE GENOMIC DNA]</scope>
    <source>
        <strain evidence="6 7">58Eu</strain>
    </source>
</reference>
<evidence type="ECO:0000256" key="4">
    <source>
        <dbReference type="PIRSR" id="PIRSR006806-1"/>
    </source>
</evidence>
<dbReference type="Proteomes" id="UP000015455">
    <property type="component" value="Unassembled WGS sequence"/>
</dbReference>
<dbReference type="GO" id="GO:0046872">
    <property type="term" value="F:metal ion binding"/>
    <property type="evidence" value="ECO:0007669"/>
    <property type="project" value="UniProtKB-KW"/>
</dbReference>
<comment type="similarity">
    <text evidence="1 5">Belongs to the 5-formyltetrahydrofolate cyclo-ligase family.</text>
</comment>
<keyword evidence="2 5" id="KW-0547">Nucleotide-binding</keyword>
<evidence type="ECO:0000313" key="7">
    <source>
        <dbReference type="Proteomes" id="UP000015455"/>
    </source>
</evidence>
<evidence type="ECO:0000256" key="2">
    <source>
        <dbReference type="ARBA" id="ARBA00022741"/>
    </source>
</evidence>
<keyword evidence="3 5" id="KW-0067">ATP-binding</keyword>
<evidence type="ECO:0000256" key="3">
    <source>
        <dbReference type="ARBA" id="ARBA00022840"/>
    </source>
</evidence>
<dbReference type="InterPro" id="IPR002698">
    <property type="entry name" value="FTHF_cligase"/>
</dbReference>
<keyword evidence="5" id="KW-0460">Magnesium</keyword>
<dbReference type="GO" id="GO:0005524">
    <property type="term" value="F:ATP binding"/>
    <property type="evidence" value="ECO:0007669"/>
    <property type="project" value="UniProtKB-KW"/>
</dbReference>
<dbReference type="GO" id="GO:0030272">
    <property type="term" value="F:5-formyltetrahydrofolate cyclo-ligase activity"/>
    <property type="evidence" value="ECO:0007669"/>
    <property type="project" value="UniProtKB-EC"/>
</dbReference>
<dbReference type="GO" id="GO:0035999">
    <property type="term" value="P:tetrahydrofolate interconversion"/>
    <property type="evidence" value="ECO:0007669"/>
    <property type="project" value="TreeGrafter"/>
</dbReference>
<accession>S9ZUT8</accession>
<dbReference type="eggNOG" id="COG0212">
    <property type="taxonomic scope" value="Bacteria"/>
</dbReference>
<organism evidence="6 7">
    <name type="scientific">Thauera terpenica 58Eu</name>
    <dbReference type="NCBI Taxonomy" id="1348657"/>
    <lineage>
        <taxon>Bacteria</taxon>
        <taxon>Pseudomonadati</taxon>
        <taxon>Pseudomonadota</taxon>
        <taxon>Betaproteobacteria</taxon>
        <taxon>Rhodocyclales</taxon>
        <taxon>Zoogloeaceae</taxon>
        <taxon>Thauera</taxon>
    </lineage>
</organism>
<dbReference type="NCBIfam" id="TIGR02727">
    <property type="entry name" value="MTHFS_bact"/>
    <property type="match status" value="1"/>
</dbReference>
<proteinExistence type="inferred from homology"/>
<dbReference type="PANTHER" id="PTHR23407:SF1">
    <property type="entry name" value="5-FORMYLTETRAHYDROFOLATE CYCLO-LIGASE"/>
    <property type="match status" value="1"/>
</dbReference>
<dbReference type="Gene3D" id="3.40.50.10420">
    <property type="entry name" value="NagB/RpiA/CoA transferase-like"/>
    <property type="match status" value="1"/>
</dbReference>
<dbReference type="GO" id="GO:0009396">
    <property type="term" value="P:folic acid-containing compound biosynthetic process"/>
    <property type="evidence" value="ECO:0007669"/>
    <property type="project" value="TreeGrafter"/>
</dbReference>
<dbReference type="Pfam" id="PF01812">
    <property type="entry name" value="5-FTHF_cyc-lig"/>
    <property type="match status" value="1"/>
</dbReference>
<evidence type="ECO:0000313" key="6">
    <source>
        <dbReference type="EMBL" id="EPZ17307.1"/>
    </source>
</evidence>
<sequence>MRRKALEARECLSAAQRQALERQLVAHLDKVIEELAPRSIGFCWPYRAEPDLRAWIQAWLAQDEDRIAALPVVLEKDAAMHFRPWVPGAAMVLDRHGIPHPAAAAEVVPEVVLVPLNAFDAAGYRLGYGGGYFDRTLAQLDTVAIGVGFELGRVPSTWPQSHDRPMQWIVTEAGAARVQR</sequence>
<comment type="catalytic activity">
    <reaction evidence="5">
        <text>(6S)-5-formyl-5,6,7,8-tetrahydrofolate + ATP = (6R)-5,10-methenyltetrahydrofolate + ADP + phosphate</text>
        <dbReference type="Rhea" id="RHEA:10488"/>
        <dbReference type="ChEBI" id="CHEBI:30616"/>
        <dbReference type="ChEBI" id="CHEBI:43474"/>
        <dbReference type="ChEBI" id="CHEBI:57455"/>
        <dbReference type="ChEBI" id="CHEBI:57457"/>
        <dbReference type="ChEBI" id="CHEBI:456216"/>
        <dbReference type="EC" id="6.3.3.2"/>
    </reaction>
</comment>
<gene>
    <name evidence="6" type="ORF">M622_00645</name>
</gene>
<evidence type="ECO:0000256" key="5">
    <source>
        <dbReference type="RuleBase" id="RU361279"/>
    </source>
</evidence>
<comment type="cofactor">
    <cofactor evidence="5">
        <name>Mg(2+)</name>
        <dbReference type="ChEBI" id="CHEBI:18420"/>
    </cofactor>
</comment>
<dbReference type="InterPro" id="IPR024185">
    <property type="entry name" value="FTHF_cligase-like_sf"/>
</dbReference>
<name>S9ZUT8_9RHOO</name>
<comment type="caution">
    <text evidence="6">The sequence shown here is derived from an EMBL/GenBank/DDBJ whole genome shotgun (WGS) entry which is preliminary data.</text>
</comment>
<dbReference type="PIRSF" id="PIRSF006806">
    <property type="entry name" value="FTHF_cligase"/>
    <property type="match status" value="1"/>
</dbReference>
<dbReference type="EMBL" id="ATJV01000001">
    <property type="protein sequence ID" value="EPZ17307.1"/>
    <property type="molecule type" value="Genomic_DNA"/>
</dbReference>
<dbReference type="InterPro" id="IPR037171">
    <property type="entry name" value="NagB/RpiA_transferase-like"/>
</dbReference>
<evidence type="ECO:0000256" key="1">
    <source>
        <dbReference type="ARBA" id="ARBA00010638"/>
    </source>
</evidence>
<dbReference type="STRING" id="1348657.M622_00645"/>
<protein>
    <recommendedName>
        <fullName evidence="5">5-formyltetrahydrofolate cyclo-ligase</fullName>
        <ecNumber evidence="5">6.3.3.2</ecNumber>
    </recommendedName>
</protein>
<dbReference type="AlphaFoldDB" id="S9ZUT8"/>
<dbReference type="SUPFAM" id="SSF100950">
    <property type="entry name" value="NagB/RpiA/CoA transferase-like"/>
    <property type="match status" value="1"/>
</dbReference>